<keyword evidence="5 8" id="KW-0460">Magnesium</keyword>
<evidence type="ECO:0000256" key="7">
    <source>
        <dbReference type="ARBA" id="ARBA00023160"/>
    </source>
</evidence>
<dbReference type="EC" id="2.7.8.7" evidence="8"/>
<dbReference type="InterPro" id="IPR008278">
    <property type="entry name" value="4-PPantetheinyl_Trfase_dom"/>
</dbReference>
<feature type="binding site" evidence="8">
    <location>
        <position position="8"/>
    </location>
    <ligand>
        <name>Mg(2+)</name>
        <dbReference type="ChEBI" id="CHEBI:18420"/>
    </ligand>
</feature>
<evidence type="ECO:0000256" key="4">
    <source>
        <dbReference type="ARBA" id="ARBA00022832"/>
    </source>
</evidence>
<reference evidence="10 11" key="1">
    <citation type="submission" date="2023-10" db="EMBL/GenBank/DDBJ databases">
        <title>Holzapfeliella saturejae sp. nov. isolated from Satureja montana flowers.</title>
        <authorList>
            <person name="Alcantara C."/>
            <person name="Zuniga M."/>
            <person name="Landete J.M."/>
            <person name="Monedero V."/>
        </authorList>
    </citation>
    <scope>NUCLEOTIDE SEQUENCE [LARGE SCALE GENOMIC DNA]</scope>
    <source>
        <strain evidence="10 11">He02</strain>
    </source>
</reference>
<dbReference type="HAMAP" id="MF_00101">
    <property type="entry name" value="AcpS"/>
    <property type="match status" value="1"/>
</dbReference>
<dbReference type="Proteomes" id="UP001377804">
    <property type="component" value="Unassembled WGS sequence"/>
</dbReference>
<dbReference type="SUPFAM" id="SSF56214">
    <property type="entry name" value="4'-phosphopantetheinyl transferase"/>
    <property type="match status" value="1"/>
</dbReference>
<keyword evidence="2 8" id="KW-0808">Transferase</keyword>
<evidence type="ECO:0000313" key="11">
    <source>
        <dbReference type="Proteomes" id="UP001377804"/>
    </source>
</evidence>
<dbReference type="InterPro" id="IPR002582">
    <property type="entry name" value="ACPS"/>
</dbReference>
<evidence type="ECO:0000256" key="3">
    <source>
        <dbReference type="ARBA" id="ARBA00022723"/>
    </source>
</evidence>
<comment type="catalytic activity">
    <reaction evidence="8">
        <text>apo-[ACP] + CoA = holo-[ACP] + adenosine 3',5'-bisphosphate + H(+)</text>
        <dbReference type="Rhea" id="RHEA:12068"/>
        <dbReference type="Rhea" id="RHEA-COMP:9685"/>
        <dbReference type="Rhea" id="RHEA-COMP:9690"/>
        <dbReference type="ChEBI" id="CHEBI:15378"/>
        <dbReference type="ChEBI" id="CHEBI:29999"/>
        <dbReference type="ChEBI" id="CHEBI:57287"/>
        <dbReference type="ChEBI" id="CHEBI:58343"/>
        <dbReference type="ChEBI" id="CHEBI:64479"/>
        <dbReference type="EC" id="2.7.8.7"/>
    </reaction>
</comment>
<dbReference type="GO" id="GO:0008897">
    <property type="term" value="F:holo-[acyl-carrier-protein] synthase activity"/>
    <property type="evidence" value="ECO:0007669"/>
    <property type="project" value="UniProtKB-EC"/>
</dbReference>
<comment type="subcellular location">
    <subcellularLocation>
        <location evidence="8">Cytoplasm</location>
    </subcellularLocation>
</comment>
<name>A0ABU8SFA8_9LACO</name>
<evidence type="ECO:0000256" key="6">
    <source>
        <dbReference type="ARBA" id="ARBA00023098"/>
    </source>
</evidence>
<keyword evidence="8" id="KW-0963">Cytoplasm</keyword>
<comment type="similarity">
    <text evidence="8">Belongs to the P-Pant transferase superfamily. AcpS family.</text>
</comment>
<keyword evidence="4 8" id="KW-0276">Fatty acid metabolism</keyword>
<dbReference type="NCBIfam" id="TIGR00556">
    <property type="entry name" value="pantethn_trn"/>
    <property type="match status" value="1"/>
</dbReference>
<dbReference type="Pfam" id="PF01648">
    <property type="entry name" value="ACPS"/>
    <property type="match status" value="1"/>
</dbReference>
<dbReference type="InterPro" id="IPR004568">
    <property type="entry name" value="Ppantetheine-prot_Trfase_dom"/>
</dbReference>
<dbReference type="NCBIfam" id="TIGR00516">
    <property type="entry name" value="acpS"/>
    <property type="match status" value="1"/>
</dbReference>
<evidence type="ECO:0000256" key="2">
    <source>
        <dbReference type="ARBA" id="ARBA00022679"/>
    </source>
</evidence>
<keyword evidence="3 8" id="KW-0479">Metal-binding</keyword>
<comment type="function">
    <text evidence="8">Transfers the 4'-phosphopantetheine moiety from coenzyme A to a Ser of acyl-carrier-protein.</text>
</comment>
<keyword evidence="7 8" id="KW-0275">Fatty acid biosynthesis</keyword>
<sequence>MIIGLGIDITPLERIERAYQRNARFAKRILTTKEYEKFITCTEKEKIRYLAGRFSVKESFSKAYGTGIGAVRLQDIETLSDSRGKPITTVKNFSQKIHVSISHSDTDVISQVILEDLHDNCN</sequence>
<evidence type="ECO:0000256" key="8">
    <source>
        <dbReference type="HAMAP-Rule" id="MF_00101"/>
    </source>
</evidence>
<evidence type="ECO:0000256" key="5">
    <source>
        <dbReference type="ARBA" id="ARBA00022842"/>
    </source>
</evidence>
<organism evidence="10 11">
    <name type="scientific">Holzapfeliella saturejae</name>
    <dbReference type="NCBI Taxonomy" id="3082953"/>
    <lineage>
        <taxon>Bacteria</taxon>
        <taxon>Bacillati</taxon>
        <taxon>Bacillota</taxon>
        <taxon>Bacilli</taxon>
        <taxon>Lactobacillales</taxon>
        <taxon>Lactobacillaceae</taxon>
        <taxon>Holzapfeliella</taxon>
    </lineage>
</organism>
<proteinExistence type="inferred from homology"/>
<accession>A0ABU8SFA8</accession>
<feature type="domain" description="4'-phosphopantetheinyl transferase" evidence="9">
    <location>
        <begin position="4"/>
        <end position="105"/>
    </location>
</feature>
<comment type="cofactor">
    <cofactor evidence="8">
        <name>Mg(2+)</name>
        <dbReference type="ChEBI" id="CHEBI:18420"/>
    </cofactor>
</comment>
<protein>
    <recommendedName>
        <fullName evidence="8">Holo-[acyl-carrier-protein] synthase</fullName>
        <shortName evidence="8">Holo-ACP synthase</shortName>
        <ecNumber evidence="8">2.7.8.7</ecNumber>
    </recommendedName>
    <alternativeName>
        <fullName evidence="8">4'-phosphopantetheinyl transferase AcpS</fullName>
    </alternativeName>
</protein>
<evidence type="ECO:0000256" key="1">
    <source>
        <dbReference type="ARBA" id="ARBA00022516"/>
    </source>
</evidence>
<comment type="caution">
    <text evidence="10">The sequence shown here is derived from an EMBL/GenBank/DDBJ whole genome shotgun (WGS) entry which is preliminary data.</text>
</comment>
<keyword evidence="11" id="KW-1185">Reference proteome</keyword>
<evidence type="ECO:0000259" key="9">
    <source>
        <dbReference type="Pfam" id="PF01648"/>
    </source>
</evidence>
<dbReference type="Gene3D" id="3.90.470.20">
    <property type="entry name" value="4'-phosphopantetheinyl transferase domain"/>
    <property type="match status" value="1"/>
</dbReference>
<feature type="binding site" evidence="8">
    <location>
        <position position="58"/>
    </location>
    <ligand>
        <name>Mg(2+)</name>
        <dbReference type="ChEBI" id="CHEBI:18420"/>
    </ligand>
</feature>
<dbReference type="RefSeq" id="WP_339970240.1">
    <property type="nucleotide sequence ID" value="NZ_JAWMWG010000001.1"/>
</dbReference>
<keyword evidence="1 8" id="KW-0444">Lipid biosynthesis</keyword>
<evidence type="ECO:0000313" key="10">
    <source>
        <dbReference type="EMBL" id="MEJ6348065.1"/>
    </source>
</evidence>
<gene>
    <name evidence="8 10" type="primary">acpS</name>
    <name evidence="10" type="ORF">R4Y45_02335</name>
</gene>
<keyword evidence="6 8" id="KW-0443">Lipid metabolism</keyword>
<dbReference type="EMBL" id="JAWMWG010000001">
    <property type="protein sequence ID" value="MEJ6348065.1"/>
    <property type="molecule type" value="Genomic_DNA"/>
</dbReference>
<dbReference type="InterPro" id="IPR037143">
    <property type="entry name" value="4-PPantetheinyl_Trfase_dom_sf"/>
</dbReference>